<gene>
    <name evidence="1" type="ORF">M9H77_24040</name>
</gene>
<comment type="caution">
    <text evidence="1">The sequence shown here is derived from an EMBL/GenBank/DDBJ whole genome shotgun (WGS) entry which is preliminary data.</text>
</comment>
<evidence type="ECO:0000313" key="1">
    <source>
        <dbReference type="EMBL" id="KAI5664717.1"/>
    </source>
</evidence>
<name>A0ACC0AW80_CATRO</name>
<dbReference type="Proteomes" id="UP001060085">
    <property type="component" value="Linkage Group LG05"/>
</dbReference>
<keyword evidence="2" id="KW-1185">Reference proteome</keyword>
<dbReference type="EMBL" id="CM044705">
    <property type="protein sequence ID" value="KAI5664717.1"/>
    <property type="molecule type" value="Genomic_DNA"/>
</dbReference>
<accession>A0ACC0AW80</accession>
<organism evidence="1 2">
    <name type="scientific">Catharanthus roseus</name>
    <name type="common">Madagascar periwinkle</name>
    <name type="synonym">Vinca rosea</name>
    <dbReference type="NCBI Taxonomy" id="4058"/>
    <lineage>
        <taxon>Eukaryota</taxon>
        <taxon>Viridiplantae</taxon>
        <taxon>Streptophyta</taxon>
        <taxon>Embryophyta</taxon>
        <taxon>Tracheophyta</taxon>
        <taxon>Spermatophyta</taxon>
        <taxon>Magnoliopsida</taxon>
        <taxon>eudicotyledons</taxon>
        <taxon>Gunneridae</taxon>
        <taxon>Pentapetalae</taxon>
        <taxon>asterids</taxon>
        <taxon>lamiids</taxon>
        <taxon>Gentianales</taxon>
        <taxon>Apocynaceae</taxon>
        <taxon>Rauvolfioideae</taxon>
        <taxon>Vinceae</taxon>
        <taxon>Catharanthinae</taxon>
        <taxon>Catharanthus</taxon>
    </lineage>
</organism>
<reference evidence="2" key="1">
    <citation type="journal article" date="2023" name="Nat. Plants">
        <title>Single-cell RNA sequencing provides a high-resolution roadmap for understanding the multicellular compartmentation of specialized metabolism.</title>
        <authorList>
            <person name="Sun S."/>
            <person name="Shen X."/>
            <person name="Li Y."/>
            <person name="Li Y."/>
            <person name="Wang S."/>
            <person name="Li R."/>
            <person name="Zhang H."/>
            <person name="Shen G."/>
            <person name="Guo B."/>
            <person name="Wei J."/>
            <person name="Xu J."/>
            <person name="St-Pierre B."/>
            <person name="Chen S."/>
            <person name="Sun C."/>
        </authorList>
    </citation>
    <scope>NUCLEOTIDE SEQUENCE [LARGE SCALE GENOMIC DNA]</scope>
</reference>
<evidence type="ECO:0000313" key="2">
    <source>
        <dbReference type="Proteomes" id="UP001060085"/>
    </source>
</evidence>
<protein>
    <submittedName>
        <fullName evidence="1">Uncharacterized protein</fullName>
    </submittedName>
</protein>
<proteinExistence type="predicted"/>
<sequence length="107" mass="11943">MDQIALIPKFGFESQLSSQLTTASRLSLLLSSLFSSQVPVLQRLSNLFLCVQELHFKFGREKQLSNPLAKGGLVGPQYGNWIFFLGFPDQMSDHEQTMSCPPLPSPK</sequence>